<proteinExistence type="predicted"/>
<evidence type="ECO:0000313" key="2">
    <source>
        <dbReference type="Proteomes" id="UP000789920"/>
    </source>
</evidence>
<gene>
    <name evidence="1" type="ORF">RPERSI_LOCUS6770</name>
</gene>
<dbReference type="Proteomes" id="UP000789920">
    <property type="component" value="Unassembled WGS sequence"/>
</dbReference>
<name>A0ACA9MYH9_9GLOM</name>
<comment type="caution">
    <text evidence="1">The sequence shown here is derived from an EMBL/GenBank/DDBJ whole genome shotgun (WGS) entry which is preliminary data.</text>
</comment>
<reference evidence="1" key="1">
    <citation type="submission" date="2021-06" db="EMBL/GenBank/DDBJ databases">
        <authorList>
            <person name="Kallberg Y."/>
            <person name="Tangrot J."/>
            <person name="Rosling A."/>
        </authorList>
    </citation>
    <scope>NUCLEOTIDE SEQUENCE</scope>
    <source>
        <strain evidence="1">MA461A</strain>
    </source>
</reference>
<accession>A0ACA9MYH9</accession>
<sequence>GSEDSKKDIIKEVNEVEAAIRVGNKDIEGIKKEKFAVSILVGVTKYRIQPSAYKVANLSQEKIIVTAYVNIYKEIQKIITMFLREK</sequence>
<dbReference type="EMBL" id="CAJVQC010010969">
    <property type="protein sequence ID" value="CAG8622477.1"/>
    <property type="molecule type" value="Genomic_DNA"/>
</dbReference>
<evidence type="ECO:0000313" key="1">
    <source>
        <dbReference type="EMBL" id="CAG8622477.1"/>
    </source>
</evidence>
<protein>
    <submittedName>
        <fullName evidence="1">15641_t:CDS:1</fullName>
    </submittedName>
</protein>
<feature type="non-terminal residue" evidence="1">
    <location>
        <position position="1"/>
    </location>
</feature>
<organism evidence="1 2">
    <name type="scientific">Racocetra persica</name>
    <dbReference type="NCBI Taxonomy" id="160502"/>
    <lineage>
        <taxon>Eukaryota</taxon>
        <taxon>Fungi</taxon>
        <taxon>Fungi incertae sedis</taxon>
        <taxon>Mucoromycota</taxon>
        <taxon>Glomeromycotina</taxon>
        <taxon>Glomeromycetes</taxon>
        <taxon>Diversisporales</taxon>
        <taxon>Gigasporaceae</taxon>
        <taxon>Racocetra</taxon>
    </lineage>
</organism>
<keyword evidence="2" id="KW-1185">Reference proteome</keyword>